<proteinExistence type="predicted"/>
<name>A0ABW0WXW8_9ACTN</name>
<organism evidence="1 2">
    <name type="scientific">Kitasatospora misakiensis</name>
    <dbReference type="NCBI Taxonomy" id="67330"/>
    <lineage>
        <taxon>Bacteria</taxon>
        <taxon>Bacillati</taxon>
        <taxon>Actinomycetota</taxon>
        <taxon>Actinomycetes</taxon>
        <taxon>Kitasatosporales</taxon>
        <taxon>Streptomycetaceae</taxon>
        <taxon>Kitasatospora</taxon>
    </lineage>
</organism>
<dbReference type="Proteomes" id="UP001595975">
    <property type="component" value="Unassembled WGS sequence"/>
</dbReference>
<accession>A0ABW0WXW8</accession>
<reference evidence="2" key="1">
    <citation type="journal article" date="2019" name="Int. J. Syst. Evol. Microbiol.">
        <title>The Global Catalogue of Microorganisms (GCM) 10K type strain sequencing project: providing services to taxonomists for standard genome sequencing and annotation.</title>
        <authorList>
            <consortium name="The Broad Institute Genomics Platform"/>
            <consortium name="The Broad Institute Genome Sequencing Center for Infectious Disease"/>
            <person name="Wu L."/>
            <person name="Ma J."/>
        </authorList>
    </citation>
    <scope>NUCLEOTIDE SEQUENCE [LARGE SCALE GENOMIC DNA]</scope>
    <source>
        <strain evidence="2">CGMCC 4.1437</strain>
    </source>
</reference>
<dbReference type="RefSeq" id="WP_380224784.1">
    <property type="nucleotide sequence ID" value="NZ_JBHSOF010000008.1"/>
</dbReference>
<protein>
    <submittedName>
        <fullName evidence="1">Uncharacterized protein</fullName>
    </submittedName>
</protein>
<evidence type="ECO:0000313" key="1">
    <source>
        <dbReference type="EMBL" id="MFC5663132.1"/>
    </source>
</evidence>
<dbReference type="EMBL" id="JBHSOF010000008">
    <property type="protein sequence ID" value="MFC5663132.1"/>
    <property type="molecule type" value="Genomic_DNA"/>
</dbReference>
<sequence>MEVVLGSGEIVSGDGSDLFEALSAARRLLDPSGLLVVCNGACRNVFPSPMLRQATAGRRAYVLKIPRTADRPPVVDIFEPAEVQEVCTVDEQIAWHSQWLGSGGV</sequence>
<keyword evidence="2" id="KW-1185">Reference proteome</keyword>
<evidence type="ECO:0000313" key="2">
    <source>
        <dbReference type="Proteomes" id="UP001595975"/>
    </source>
</evidence>
<gene>
    <name evidence="1" type="ORF">ACFP3U_09065</name>
</gene>
<comment type="caution">
    <text evidence="1">The sequence shown here is derived from an EMBL/GenBank/DDBJ whole genome shotgun (WGS) entry which is preliminary data.</text>
</comment>